<reference evidence="2 4" key="2">
    <citation type="submission" date="2018-11" db="EMBL/GenBank/DDBJ databases">
        <authorList>
            <consortium name="Pathogen Informatics"/>
        </authorList>
    </citation>
    <scope>NUCLEOTIDE SEQUENCE [LARGE SCALE GENOMIC DNA]</scope>
</reference>
<evidence type="ECO:0000313" key="2">
    <source>
        <dbReference type="EMBL" id="VDN56120.1"/>
    </source>
</evidence>
<reference evidence="5" key="1">
    <citation type="submission" date="2017-02" db="UniProtKB">
        <authorList>
            <consortium name="WormBaseParasite"/>
        </authorList>
    </citation>
    <scope>IDENTIFICATION</scope>
</reference>
<feature type="signal peptide" evidence="1">
    <location>
        <begin position="1"/>
        <end position="23"/>
    </location>
</feature>
<dbReference type="InterPro" id="IPR011990">
    <property type="entry name" value="TPR-like_helical_dom_sf"/>
</dbReference>
<dbReference type="SUPFAM" id="SSF48452">
    <property type="entry name" value="TPR-like"/>
    <property type="match status" value="1"/>
</dbReference>
<feature type="chain" id="PRO_5041121252" evidence="1">
    <location>
        <begin position="24"/>
        <end position="842"/>
    </location>
</feature>
<dbReference type="WBParaSite" id="DME_0000173301-mRNA-1">
    <property type="protein sequence ID" value="DME_0000173301-mRNA-1"/>
    <property type="gene ID" value="DME_0000173301"/>
</dbReference>
<dbReference type="Proteomes" id="UP000274756">
    <property type="component" value="Unassembled WGS sequence"/>
</dbReference>
<dbReference type="Gene3D" id="1.25.40.10">
    <property type="entry name" value="Tetratricopeptide repeat domain"/>
    <property type="match status" value="2"/>
</dbReference>
<evidence type="ECO:0000256" key="1">
    <source>
        <dbReference type="SAM" id="SignalP"/>
    </source>
</evidence>
<evidence type="ECO:0000313" key="4">
    <source>
        <dbReference type="Proteomes" id="UP000274756"/>
    </source>
</evidence>
<dbReference type="EMBL" id="UYYG01001154">
    <property type="protein sequence ID" value="VDN56120.1"/>
    <property type="molecule type" value="Genomic_DNA"/>
</dbReference>
<organism evidence="3 5">
    <name type="scientific">Dracunculus medinensis</name>
    <name type="common">Guinea worm</name>
    <dbReference type="NCBI Taxonomy" id="318479"/>
    <lineage>
        <taxon>Eukaryota</taxon>
        <taxon>Metazoa</taxon>
        <taxon>Ecdysozoa</taxon>
        <taxon>Nematoda</taxon>
        <taxon>Chromadorea</taxon>
        <taxon>Rhabditida</taxon>
        <taxon>Spirurina</taxon>
        <taxon>Dracunculoidea</taxon>
        <taxon>Dracunculidae</taxon>
        <taxon>Dracunculus</taxon>
    </lineage>
</organism>
<dbReference type="OrthoDB" id="2115703at2759"/>
<dbReference type="AlphaFoldDB" id="A0A0N4U4L5"/>
<evidence type="ECO:0000313" key="5">
    <source>
        <dbReference type="WBParaSite" id="DME_0000173301-mRNA-1"/>
    </source>
</evidence>
<dbReference type="PANTHER" id="PTHR16091:SF1">
    <property type="entry name" value="TETRATRICOPEPTIDE REPEAT PROTEIN 17"/>
    <property type="match status" value="1"/>
</dbReference>
<dbReference type="Proteomes" id="UP000038040">
    <property type="component" value="Unplaced"/>
</dbReference>
<dbReference type="GO" id="GO:0005737">
    <property type="term" value="C:cytoplasm"/>
    <property type="evidence" value="ECO:0007669"/>
    <property type="project" value="TreeGrafter"/>
</dbReference>
<keyword evidence="4" id="KW-1185">Reference proteome</keyword>
<dbReference type="GO" id="GO:0030041">
    <property type="term" value="P:actin filament polymerization"/>
    <property type="evidence" value="ECO:0007669"/>
    <property type="project" value="TreeGrafter"/>
</dbReference>
<gene>
    <name evidence="2" type="ORF">DME_LOCUS6093</name>
</gene>
<name>A0A0N4U4L5_DRAME</name>
<accession>A0A0N4U4L5</accession>
<sequence length="842" mass="95012">MFSGNFCFLFLPLLEFNFVPLSAYTHWMVTHDGLTIEAVSDSPYHMAQPHSLVQFLDQERKLDIVSSSRRTFSEQEKLIHAQEKADDPYIENEIRASDPDCIRAGNPIYEKDTVYAAYSLGHPLHELVIQFSKVQKKFRLSSTEEVIYFRTSSIEHIMEIVTNATDVRIKEVPLCDSELHFSMYAFEHLMSMQQRNSLKILPESELEELISSYFRISDFAHFIAISLKSEPTNVSFLGLASMFWRISGNGLNAIECLRRALHYSSMSKKKYGELVFALGNVVHRAGFSSDAITLYQLSLAHLNDGIVHMALGDAFAALGNITEAIMEYELAQMSKPEIPQAAVKASSLKCDLKLIDAMEKQHMNLLNNINEKNLYNDRLDYVNKIEESIRKSVADDETKKQSLLIYSYFTYGNLPYSSCRMMKRKGRLGTHCSVNDLNRYLSLIRGKEQSTPVRAYSELTRVSRSLLLEILKIFVRNCKDSFEFDNIGKAISKRIKNFFDGLEAMRGINLDEPVDKPKYPRKMELSMSKLVDHYLRSSWPNKTICDTSQWKYTIPSLNNLPQLFMSPDNKGFRVSDLLGKYLGLSSGMEHPLPWNLPYCSAFLDGPSLSPILKLPGVLWASSRNPSLKLGENRLLPLFTNLVVGGATDADIAQRITTLLNYNIGPKWIALNLAALFWRIIGSPREAIICLRAALLSNVVRYANSEMHLVDAAALLNSAIAVNPNEPLTHYLAAVVSLLRNKPVSAIAYAKAAVVVDPNFQPAVLLLQSLKCSNKYKNVIIHERFQRRCCAPSQDAVCAFGDGDVVCFISHGKNTYEAINCGGNIDLSKRSKRVCETFLLFVI</sequence>
<evidence type="ECO:0000313" key="3">
    <source>
        <dbReference type="Proteomes" id="UP000038040"/>
    </source>
</evidence>
<protein>
    <submittedName>
        <fullName evidence="5">TPR_REGION domain-containing protein</fullName>
    </submittedName>
</protein>
<proteinExistence type="predicted"/>
<keyword evidence="1" id="KW-0732">Signal</keyword>
<dbReference type="GO" id="GO:0015629">
    <property type="term" value="C:actin cytoskeleton"/>
    <property type="evidence" value="ECO:0007669"/>
    <property type="project" value="TreeGrafter"/>
</dbReference>
<dbReference type="InterPro" id="IPR052630">
    <property type="entry name" value="TTC17"/>
</dbReference>
<dbReference type="PANTHER" id="PTHR16091">
    <property type="entry name" value="TTC17 PROTEIN"/>
    <property type="match status" value="1"/>
</dbReference>